<dbReference type="GO" id="GO:0090263">
    <property type="term" value="P:positive regulation of canonical Wnt signaling pathway"/>
    <property type="evidence" value="ECO:0007669"/>
    <property type="project" value="TreeGrafter"/>
</dbReference>
<dbReference type="PANTHER" id="PTHR31171:SF0">
    <property type="entry name" value="LY6_PLAUR DOMAIN-CONTAINING PROTEIN 6"/>
    <property type="match status" value="1"/>
</dbReference>
<dbReference type="GO" id="GO:0030550">
    <property type="term" value="F:acetylcholine receptor inhibitor activity"/>
    <property type="evidence" value="ECO:0007669"/>
    <property type="project" value="TreeGrafter"/>
</dbReference>
<dbReference type="AlphaFoldDB" id="A0AAD8ZJU8"/>
<keyword evidence="3" id="KW-0336">GPI-anchor</keyword>
<gene>
    <name evidence="10" type="ORF">P4O66_007142</name>
</gene>
<organism evidence="10 11">
    <name type="scientific">Electrophorus voltai</name>
    <dbReference type="NCBI Taxonomy" id="2609070"/>
    <lineage>
        <taxon>Eukaryota</taxon>
        <taxon>Metazoa</taxon>
        <taxon>Chordata</taxon>
        <taxon>Craniata</taxon>
        <taxon>Vertebrata</taxon>
        <taxon>Euteleostomi</taxon>
        <taxon>Actinopterygii</taxon>
        <taxon>Neopterygii</taxon>
        <taxon>Teleostei</taxon>
        <taxon>Ostariophysi</taxon>
        <taxon>Gymnotiformes</taxon>
        <taxon>Gymnotoidei</taxon>
        <taxon>Gymnotidae</taxon>
        <taxon>Electrophorus</taxon>
    </lineage>
</organism>
<keyword evidence="4 9" id="KW-0732">Signal</keyword>
<keyword evidence="7" id="KW-0325">Glycoprotein</keyword>
<evidence type="ECO:0000256" key="2">
    <source>
        <dbReference type="ARBA" id="ARBA00022475"/>
    </source>
</evidence>
<dbReference type="GO" id="GO:0005886">
    <property type="term" value="C:plasma membrane"/>
    <property type="evidence" value="ECO:0007669"/>
    <property type="project" value="UniProtKB-SubCell"/>
</dbReference>
<dbReference type="EMBL" id="JAROKS010000012">
    <property type="protein sequence ID" value="KAK1798860.1"/>
    <property type="molecule type" value="Genomic_DNA"/>
</dbReference>
<keyword evidence="2" id="KW-1003">Cell membrane</keyword>
<evidence type="ECO:0008006" key="12">
    <source>
        <dbReference type="Google" id="ProtNLM"/>
    </source>
</evidence>
<comment type="subcellular location">
    <subcellularLocation>
        <location evidence="1">Cell membrane</location>
        <topology evidence="1">Lipid-anchor</topology>
        <topology evidence="1">GPI-anchor</topology>
    </subcellularLocation>
</comment>
<dbReference type="PANTHER" id="PTHR31171">
    <property type="entry name" value="LY6/PLAUR DOMAIN-CONTAINING PROTEIN 6"/>
    <property type="match status" value="1"/>
</dbReference>
<sequence length="133" mass="15026">MVVLLSLTWLLLEMLLSDWLTAVLSRDFTLKDIVQLHLSATPYPGSFKCFICEEADDNYSCNRWAPDTYCPKCIHTCTTWSALPAVRETCNLPVPWNETTAIFSTKYPLNRESRICPSSATTITIIILTLGFS</sequence>
<feature type="chain" id="PRO_5042181092" description="PSI domain-containing protein" evidence="9">
    <location>
        <begin position="26"/>
        <end position="133"/>
    </location>
</feature>
<name>A0AAD8ZJU8_9TELE</name>
<keyword evidence="6" id="KW-1015">Disulfide bond</keyword>
<evidence type="ECO:0000256" key="5">
    <source>
        <dbReference type="ARBA" id="ARBA00023136"/>
    </source>
</evidence>
<keyword evidence="5" id="KW-0472">Membrane</keyword>
<accession>A0AAD8ZJU8</accession>
<evidence type="ECO:0000256" key="1">
    <source>
        <dbReference type="ARBA" id="ARBA00004609"/>
    </source>
</evidence>
<evidence type="ECO:0000313" key="11">
    <source>
        <dbReference type="Proteomes" id="UP001239994"/>
    </source>
</evidence>
<proteinExistence type="predicted"/>
<dbReference type="InterPro" id="IPR039457">
    <property type="entry name" value="LYPD6-like"/>
</dbReference>
<dbReference type="Proteomes" id="UP001239994">
    <property type="component" value="Unassembled WGS sequence"/>
</dbReference>
<evidence type="ECO:0000256" key="7">
    <source>
        <dbReference type="ARBA" id="ARBA00023180"/>
    </source>
</evidence>
<evidence type="ECO:0000256" key="6">
    <source>
        <dbReference type="ARBA" id="ARBA00023157"/>
    </source>
</evidence>
<evidence type="ECO:0000313" key="10">
    <source>
        <dbReference type="EMBL" id="KAK1798860.1"/>
    </source>
</evidence>
<evidence type="ECO:0000256" key="8">
    <source>
        <dbReference type="ARBA" id="ARBA00023288"/>
    </source>
</evidence>
<dbReference type="Pfam" id="PF16975">
    <property type="entry name" value="UPAR_LY6_2"/>
    <property type="match status" value="1"/>
</dbReference>
<feature type="signal peptide" evidence="9">
    <location>
        <begin position="1"/>
        <end position="25"/>
    </location>
</feature>
<evidence type="ECO:0000256" key="4">
    <source>
        <dbReference type="ARBA" id="ARBA00022729"/>
    </source>
</evidence>
<evidence type="ECO:0000256" key="3">
    <source>
        <dbReference type="ARBA" id="ARBA00022622"/>
    </source>
</evidence>
<reference evidence="10" key="1">
    <citation type="submission" date="2023-03" db="EMBL/GenBank/DDBJ databases">
        <title>Electrophorus voltai genome.</title>
        <authorList>
            <person name="Bian C."/>
        </authorList>
    </citation>
    <scope>NUCLEOTIDE SEQUENCE</scope>
    <source>
        <strain evidence="10">CB-2022</strain>
        <tissue evidence="10">Muscle</tissue>
    </source>
</reference>
<keyword evidence="8" id="KW-0449">Lipoprotein</keyword>
<dbReference type="GO" id="GO:0098552">
    <property type="term" value="C:side of membrane"/>
    <property type="evidence" value="ECO:0007669"/>
    <property type="project" value="UniProtKB-KW"/>
</dbReference>
<comment type="caution">
    <text evidence="10">The sequence shown here is derived from an EMBL/GenBank/DDBJ whole genome shotgun (WGS) entry which is preliminary data.</text>
</comment>
<evidence type="ECO:0000256" key="9">
    <source>
        <dbReference type="SAM" id="SignalP"/>
    </source>
</evidence>
<protein>
    <recommendedName>
        <fullName evidence="12">PSI domain-containing protein</fullName>
    </recommendedName>
</protein>
<keyword evidence="11" id="KW-1185">Reference proteome</keyword>